<dbReference type="Proteomes" id="UP000192758">
    <property type="component" value="Unassembled WGS sequence"/>
</dbReference>
<dbReference type="STRING" id="646526.A0A1W0E4Z8"/>
<sequence length="1628" mass="191286">MTGNNAMNNEAMENYKKEITRVLNKFSTAKEWSDFIGLLTMVETVIKKYNNENIRLTLVHLPQIIKRLQQCLNPVLPNGVHIKTIDLYKTILKVCVFNKESTLVNTSEEQMDFISKNFYLLFKPLFGFGEYCRILVLKHYLDVIERFIIPLYNKNPKLPLKLILQGILPSLESETADNFEQGYKLVEALCGIFKESRENKQTKNVLSCSFYMQLYRVFIENENMRLFILNFINKHKACDMPETIDSYIVQTKVYCLAMESDVLFVSRYAFEKTSHKFPLYITSEQEEEASEGVTPGSVEDKLGIRASEIPKDSQISLTTDQTTFNVKKQKVFVLTKNVLFDKEKEILEKLNTELKLCAFKIFCKKESSLVKKFIKWFDADTNHDDMINNFILVLKCDKKTSHKLEIFVGAMQMLFERLPVEFLNAFLKKYICVVLFLLKSHVENILKKDKMPLKDIKGIHLLKILKIFLSSISSIFGHSLFELTEEIFSAKEEKHDFVKSSKTKDDKTKLGENKDLMSNDKNKNVLDSSENILIEKNSIELSLNTFVELVSFTITVLRGFNDEFYITEMFKLTEIIFKNKTKINPDVFCDFMDVFYKVLIEEELIIEKASHDGYYTYIEPKYIDLLAKNVFDIKNYRSDELSTNKKLEKENLPKSNTFFFSERDLNFIAKFHETFIKNTCFKNKEDTKNKEEAQEYVFKVPEDFQNILDNFILHDYSNEYIITNVFKSPEKLQEVLIKNFKSFNGAVHLLKYFNKEFLKKYLVDSLEKGNENSSILSLLETNANNPMLTDSILFFCYYIHRCKYATESKFYNSYSYILQSIKNWNDFVDQLINDMELFLSENKETEVFVAVKLLSDLISNFNMLVFLKSDAKKPYASERKPIQTRIDNVLQEILGKYCPVEGLSDESDKSELLNRLQLIFTCYYEMNRNGFTYNVKNSELYVEKFKNDIKFVKHCLYTLDMDYIQNKLLEYYKMILFEISKKNIYTKEKTKEFLNRLVLLTNKYANNNTVFELSSKLKETNVKEHEEVLQKDHNIHKINIISVWREVFSSISTSILNQMNLKELYNKLVFYFINYALKNVDLTFLNMHVSFTKNFSKVEISEKNMNNMELHEIKVKGTCKEKNFVTKNLFRQVVAYDDYLKANGEIKEIAQFSFYLYRFNPKLFVSALPSDNSVLPLFLSFNDAFKAQIFTDFVGKYSSYTLFMMHSDFEINSTQLSKSFFKGKLSETDILTLLNINMKQLDSSCFSIVSSSTENMLSLNVFKMLYCAVLNNSQFFEKFKTFMYKRVKKNKEIFKMIDTIIRTNEELEKDVSYHEDTLTMLENNSAIDMNQELEFNTTKSHKTNNLMHLMIEHIYTYHRNSFIFYERRKSLSIAFADELSNFLLSSSFFKFNIEEKAKIYTQLSSYIDFNKTLAVLMNGLIGSFFGSDEVTKIFNLKRLSFLIFTSCSHLDGKYMDQICVAIRNLFSKDEHVLVEIYRLIKVLLLRTKNITALLLLYPLIVENMLNIIESGNTRLLFSILSTIDVALFLNIGVFDLKGILDDFVKKNNSETNSFSTTSVNYDMIEDKLIGQEESKKILPFFTYKEKTKEMMFRYAFNAPKYYKQNNLVFKERDYCELEKLIVEQFLED</sequence>
<protein>
    <submittedName>
        <fullName evidence="5">Pad-1</fullName>
    </submittedName>
</protein>
<keyword evidence="6" id="KW-1185">Reference proteome</keyword>
<keyword evidence="1" id="KW-0813">Transport</keyword>
<dbReference type="EMBL" id="MNPJ01000020">
    <property type="protein sequence ID" value="OQS54357.1"/>
    <property type="molecule type" value="Genomic_DNA"/>
</dbReference>
<organism evidence="5 6">
    <name type="scientific">Ecytonucleospora hepatopenaei</name>
    <dbReference type="NCBI Taxonomy" id="646526"/>
    <lineage>
        <taxon>Eukaryota</taxon>
        <taxon>Fungi</taxon>
        <taxon>Fungi incertae sedis</taxon>
        <taxon>Microsporidia</taxon>
        <taxon>Enterocytozoonidae</taxon>
        <taxon>Ecytonucleospora</taxon>
    </lineage>
</organism>
<dbReference type="InterPro" id="IPR007249">
    <property type="entry name" value="DOP1_N"/>
</dbReference>
<gene>
    <name evidence="5" type="primary">pad-1</name>
    <name evidence="5" type="ORF">EHP00_1426</name>
</gene>
<comment type="similarity">
    <text evidence="3">Belongs to the DOP1 family.</text>
</comment>
<evidence type="ECO:0000313" key="5">
    <source>
        <dbReference type="EMBL" id="OQS54357.1"/>
    </source>
</evidence>
<evidence type="ECO:0000313" key="6">
    <source>
        <dbReference type="Proteomes" id="UP000192758"/>
    </source>
</evidence>
<evidence type="ECO:0000259" key="4">
    <source>
        <dbReference type="Pfam" id="PF04118"/>
    </source>
</evidence>
<dbReference type="VEuPathDB" id="MicrosporidiaDB:EHP00_1426"/>
<dbReference type="OrthoDB" id="297643at2759"/>
<dbReference type="Pfam" id="PF04118">
    <property type="entry name" value="Dopey_N"/>
    <property type="match status" value="1"/>
</dbReference>
<dbReference type="PANTHER" id="PTHR14042">
    <property type="entry name" value="DOPEY-RELATED"/>
    <property type="match status" value="1"/>
</dbReference>
<dbReference type="GO" id="GO:0005829">
    <property type="term" value="C:cytosol"/>
    <property type="evidence" value="ECO:0007669"/>
    <property type="project" value="GOC"/>
</dbReference>
<dbReference type="InterPro" id="IPR040314">
    <property type="entry name" value="DOP1"/>
</dbReference>
<evidence type="ECO:0000256" key="1">
    <source>
        <dbReference type="ARBA" id="ARBA00022448"/>
    </source>
</evidence>
<dbReference type="GO" id="GO:0005768">
    <property type="term" value="C:endosome"/>
    <property type="evidence" value="ECO:0007669"/>
    <property type="project" value="TreeGrafter"/>
</dbReference>
<reference evidence="5 6" key="1">
    <citation type="journal article" date="2017" name="Environ. Microbiol.">
        <title>Decay of the glycolytic pathway and adaptation to intranuclear parasitism within Enterocytozoonidae microsporidia.</title>
        <authorList>
            <person name="Wiredu Boakye D."/>
            <person name="Jaroenlak P."/>
            <person name="Prachumwat A."/>
            <person name="Williams T.A."/>
            <person name="Bateman K.S."/>
            <person name="Itsathitphaisarn O."/>
            <person name="Sritunyalucksana K."/>
            <person name="Paszkiewicz K.H."/>
            <person name="Moore K.A."/>
            <person name="Stentiford G.D."/>
            <person name="Williams B.A."/>
        </authorList>
    </citation>
    <scope>NUCLEOTIDE SEQUENCE [LARGE SCALE GENOMIC DNA]</scope>
    <source>
        <strain evidence="5 6">TH1</strain>
    </source>
</reference>
<dbReference type="GO" id="GO:0005802">
    <property type="term" value="C:trans-Golgi network"/>
    <property type="evidence" value="ECO:0007669"/>
    <property type="project" value="TreeGrafter"/>
</dbReference>
<feature type="domain" description="DOP1 N-terminal" evidence="4">
    <location>
        <begin position="11"/>
        <end position="377"/>
    </location>
</feature>
<comment type="caution">
    <text evidence="5">The sequence shown here is derived from an EMBL/GenBank/DDBJ whole genome shotgun (WGS) entry which is preliminary data.</text>
</comment>
<evidence type="ECO:0000256" key="2">
    <source>
        <dbReference type="ARBA" id="ARBA00022927"/>
    </source>
</evidence>
<proteinExistence type="inferred from homology"/>
<dbReference type="GO" id="GO:0015031">
    <property type="term" value="P:protein transport"/>
    <property type="evidence" value="ECO:0007669"/>
    <property type="project" value="UniProtKB-KW"/>
</dbReference>
<name>A0A1W0E4Z8_9MICR</name>
<dbReference type="PANTHER" id="PTHR14042:SF24">
    <property type="entry name" value="PROTEIN DOPEY-1 HOMOLOG"/>
    <property type="match status" value="1"/>
</dbReference>
<accession>A0A1W0E4Z8</accession>
<keyword evidence="2" id="KW-0653">Protein transport</keyword>
<evidence type="ECO:0000256" key="3">
    <source>
        <dbReference type="ARBA" id="ARBA00046326"/>
    </source>
</evidence>
<dbReference type="GO" id="GO:0006895">
    <property type="term" value="P:Golgi to endosome transport"/>
    <property type="evidence" value="ECO:0007669"/>
    <property type="project" value="InterPro"/>
</dbReference>